<evidence type="ECO:0000259" key="5">
    <source>
        <dbReference type="Pfam" id="PF00535"/>
    </source>
</evidence>
<dbReference type="SUPFAM" id="SSF53448">
    <property type="entry name" value="Nucleotide-diphospho-sugar transferases"/>
    <property type="match status" value="1"/>
</dbReference>
<keyword evidence="3" id="KW-0328">Glycosyltransferase</keyword>
<proteinExistence type="inferred from homology"/>
<reference evidence="6" key="2">
    <citation type="submission" date="2020-09" db="EMBL/GenBank/DDBJ databases">
        <authorList>
            <person name="Sun Q."/>
            <person name="Zhou Y."/>
        </authorList>
    </citation>
    <scope>NUCLEOTIDE SEQUENCE</scope>
    <source>
        <strain evidence="6">CGMCC 1.14988</strain>
    </source>
</reference>
<comment type="pathway">
    <text evidence="1">Cell wall biogenesis; cell wall polysaccharide biosynthesis.</text>
</comment>
<keyword evidence="4" id="KW-0808">Transferase</keyword>
<keyword evidence="7" id="KW-1185">Reference proteome</keyword>
<reference evidence="6" key="1">
    <citation type="journal article" date="2014" name="Int. J. Syst. Evol. Microbiol.">
        <title>Complete genome sequence of Corynebacterium casei LMG S-19264T (=DSM 44701T), isolated from a smear-ripened cheese.</title>
        <authorList>
            <consortium name="US DOE Joint Genome Institute (JGI-PGF)"/>
            <person name="Walter F."/>
            <person name="Albersmeier A."/>
            <person name="Kalinowski J."/>
            <person name="Ruckert C."/>
        </authorList>
    </citation>
    <scope>NUCLEOTIDE SEQUENCE</scope>
    <source>
        <strain evidence="6">CGMCC 1.14988</strain>
    </source>
</reference>
<evidence type="ECO:0000256" key="2">
    <source>
        <dbReference type="ARBA" id="ARBA00006739"/>
    </source>
</evidence>
<dbReference type="AlphaFoldDB" id="A0A8J3A5U3"/>
<protein>
    <recommendedName>
        <fullName evidence="5">Glycosyltransferase 2-like domain-containing protein</fullName>
    </recommendedName>
</protein>
<dbReference type="Pfam" id="PF00535">
    <property type="entry name" value="Glycos_transf_2"/>
    <property type="match status" value="1"/>
</dbReference>
<accession>A0A8J3A5U3</accession>
<comment type="similarity">
    <text evidence="2">Belongs to the glycosyltransferase 2 family.</text>
</comment>
<dbReference type="PANTHER" id="PTHR43179:SF12">
    <property type="entry name" value="GALACTOFURANOSYLTRANSFERASE GLFT2"/>
    <property type="match status" value="1"/>
</dbReference>
<comment type="caution">
    <text evidence="6">The sequence shown here is derived from an EMBL/GenBank/DDBJ whole genome shotgun (WGS) entry which is preliminary data.</text>
</comment>
<sequence length="350" mass="38657">MRVVALVVSWNAATQLSDCLASLDAQTHRDLEVVVVDNASADGTDEVLRAAIAAPRRHPLRVVRNHANRGFAGAVNDGLDATGDVDAVLLCNVDVDADPTLVERCVAVLAADERVGSVQPKLRRFVAAADGTAVLDTTGHVLTDARLVRNRGEGERDVGQYDTPGEVFGASGALVLHRRAMLDDVAWRRPDGRREVLTEDLFAYFDDVELDWRARLLGWRAWYEPAAVGRHERGGSGVRRTPTVEALNWANRVLVVATCDDARALRRVAPLVTVTTLLKTLELALSVPSALGPALGRLRYLRACVWRRRQLQARARVPAAAVVSRWVEPFRWRPWVRTWWRRVTGRALGV</sequence>
<evidence type="ECO:0000256" key="1">
    <source>
        <dbReference type="ARBA" id="ARBA00004776"/>
    </source>
</evidence>
<dbReference type="EMBL" id="BMHA01000002">
    <property type="protein sequence ID" value="GGI03900.1"/>
    <property type="molecule type" value="Genomic_DNA"/>
</dbReference>
<dbReference type="PANTHER" id="PTHR43179">
    <property type="entry name" value="RHAMNOSYLTRANSFERASE WBBL"/>
    <property type="match status" value="1"/>
</dbReference>
<evidence type="ECO:0000313" key="6">
    <source>
        <dbReference type="EMBL" id="GGI03900.1"/>
    </source>
</evidence>
<gene>
    <name evidence="6" type="ORF">GCM10011354_06360</name>
</gene>
<evidence type="ECO:0000256" key="4">
    <source>
        <dbReference type="ARBA" id="ARBA00022679"/>
    </source>
</evidence>
<dbReference type="OrthoDB" id="9771846at2"/>
<dbReference type="Proteomes" id="UP000650511">
    <property type="component" value="Unassembled WGS sequence"/>
</dbReference>
<organism evidence="6 7">
    <name type="scientific">Egicoccus halophilus</name>
    <dbReference type="NCBI Taxonomy" id="1670830"/>
    <lineage>
        <taxon>Bacteria</taxon>
        <taxon>Bacillati</taxon>
        <taxon>Actinomycetota</taxon>
        <taxon>Nitriliruptoria</taxon>
        <taxon>Egicoccales</taxon>
        <taxon>Egicoccaceae</taxon>
        <taxon>Egicoccus</taxon>
    </lineage>
</organism>
<dbReference type="InterPro" id="IPR029044">
    <property type="entry name" value="Nucleotide-diphossugar_trans"/>
</dbReference>
<dbReference type="RefSeq" id="WP_130650870.1">
    <property type="nucleotide sequence ID" value="NZ_BMHA01000002.1"/>
</dbReference>
<evidence type="ECO:0000313" key="7">
    <source>
        <dbReference type="Proteomes" id="UP000650511"/>
    </source>
</evidence>
<dbReference type="Gene3D" id="3.90.550.10">
    <property type="entry name" value="Spore Coat Polysaccharide Biosynthesis Protein SpsA, Chain A"/>
    <property type="match status" value="1"/>
</dbReference>
<dbReference type="InterPro" id="IPR001173">
    <property type="entry name" value="Glyco_trans_2-like"/>
</dbReference>
<feature type="domain" description="Glycosyltransferase 2-like" evidence="5">
    <location>
        <begin position="6"/>
        <end position="123"/>
    </location>
</feature>
<name>A0A8J3A5U3_9ACTN</name>
<evidence type="ECO:0000256" key="3">
    <source>
        <dbReference type="ARBA" id="ARBA00022676"/>
    </source>
</evidence>
<dbReference type="GO" id="GO:0016757">
    <property type="term" value="F:glycosyltransferase activity"/>
    <property type="evidence" value="ECO:0007669"/>
    <property type="project" value="UniProtKB-KW"/>
</dbReference>